<comment type="caution">
    <text evidence="1">The sequence shown here is derived from an EMBL/GenBank/DDBJ whole genome shotgun (WGS) entry which is preliminary data.</text>
</comment>
<organism evidence="1">
    <name type="scientific">Hexamita inflata</name>
    <dbReference type="NCBI Taxonomy" id="28002"/>
    <lineage>
        <taxon>Eukaryota</taxon>
        <taxon>Metamonada</taxon>
        <taxon>Diplomonadida</taxon>
        <taxon>Hexamitidae</taxon>
        <taxon>Hexamitinae</taxon>
        <taxon>Hexamita</taxon>
    </lineage>
</organism>
<dbReference type="EMBL" id="CAXDID020000111">
    <property type="protein sequence ID" value="CAL6029672.1"/>
    <property type="molecule type" value="Genomic_DNA"/>
</dbReference>
<name>A0AA86UV27_9EUKA</name>
<dbReference type="EMBL" id="CATOUU010000994">
    <property type="protein sequence ID" value="CAI9965771.1"/>
    <property type="molecule type" value="Genomic_DNA"/>
</dbReference>
<accession>A0AA86UV27</accession>
<evidence type="ECO:0000313" key="1">
    <source>
        <dbReference type="EMBL" id="CAI9965771.1"/>
    </source>
</evidence>
<protein>
    <submittedName>
        <fullName evidence="1">Uncharacterized protein</fullName>
    </submittedName>
</protein>
<reference evidence="2 3" key="2">
    <citation type="submission" date="2024-07" db="EMBL/GenBank/DDBJ databases">
        <authorList>
            <person name="Akdeniz Z."/>
        </authorList>
    </citation>
    <scope>NUCLEOTIDE SEQUENCE [LARGE SCALE GENOMIC DNA]</scope>
</reference>
<evidence type="ECO:0000313" key="2">
    <source>
        <dbReference type="EMBL" id="CAL6029672.1"/>
    </source>
</evidence>
<dbReference type="AlphaFoldDB" id="A0AA86UV27"/>
<evidence type="ECO:0000313" key="3">
    <source>
        <dbReference type="Proteomes" id="UP001642409"/>
    </source>
</evidence>
<sequence length="862" mass="99125">MQKGSTYKKAKQILVNNAKRKTTPYYPGSNTLFAHDYSGSTHSCSEYHQIAQRIFRRLKYRTNILLWGDSYEFVDERQYEQIGQRKAGNGHTQPINIVQACIQMNFKGHLIIVTDGQVDDVDDVDLLIKNSGLTFERVTIHIISSNPNVSVGVPFTRNCPHEVYLHNDGGYCEQIYKVMRNDLNVIAYTDMVKTQKQFVQIYDTLSKVVHAATIGTKTDPYIRDKILAMKKRIIANKALGESEGHYLQQHNEKYNCQKEIKEGKFDDAFYKMKDMYDDYYSDDQLGFEAKVSYLVNMCEGRLRAVFDLRIILSQRAATATLSSVHLVEYLPEEQVVMKLDNSQYLLECPITFDETQVIILLVKSPDLPLLGYLDKNAVEDVINNPLNSFKYKEFIQKIADHLDVFVSLESYQQAEKAKCPMKQSPITRHPICGVISFGQTEEHSNISDDTIQKLLSNGKHLGNTNLWFTVIYFIIKGDPKFDPSLIPKGPEQIIQPNQVLKKPHSKLERLTNLVPFFEHQLKWRLENRTTFASLTGLSQFVCTRIPLANAIWHIVHSCFLRPDSNVDPMRIHIYHISRFLDLLDIVGYRVDIKALQHVSQLHAMMSLLQCTKKPKPGPTCSSHQALNLYIKALRQKVVVFDYSKMNRNYLKIEHPVPVVMLDGPASAAQIKEVMRILPNAVRHLPVSVISGLFQMVHPNKSASDVHLDFDWEAPELDDITTSWEQSKQPLDLQLAQSTIMVPICLATCRPYAEIDQKSWRDAASAAYEDLPYVNGTKYFGMFVNKFNFYPSEQELLSFIWNRQSGKSLPVQTLPTTILEEVQTELKNHEQIIKEIDPKEFVKRWKESCSVLNRIKMEKEEKK</sequence>
<reference evidence="1" key="1">
    <citation type="submission" date="2023-06" db="EMBL/GenBank/DDBJ databases">
        <authorList>
            <person name="Kurt Z."/>
        </authorList>
    </citation>
    <scope>NUCLEOTIDE SEQUENCE</scope>
</reference>
<keyword evidence="3" id="KW-1185">Reference proteome</keyword>
<dbReference type="Proteomes" id="UP001642409">
    <property type="component" value="Unassembled WGS sequence"/>
</dbReference>
<gene>
    <name evidence="2" type="ORF">HINF_LOCUS32549</name>
    <name evidence="1" type="ORF">HINF_LOCUS53416</name>
</gene>
<proteinExistence type="predicted"/>